<keyword evidence="1" id="KW-1015">Disulfide bond</keyword>
<dbReference type="InterPro" id="IPR018378">
    <property type="entry name" value="C-type_lectin_CS"/>
</dbReference>
<feature type="domain" description="C-type lectin" evidence="2">
    <location>
        <begin position="32"/>
        <end position="140"/>
    </location>
</feature>
<dbReference type="FunCoup" id="A0A3Q1F8R0">
    <property type="interactions" value="116"/>
</dbReference>
<dbReference type="PANTHER" id="PTHR45784">
    <property type="entry name" value="C-TYPE LECTIN DOMAIN FAMILY 20 MEMBER A-RELATED"/>
    <property type="match status" value="1"/>
</dbReference>
<dbReference type="InParanoid" id="A0A3Q1F8R0"/>
<reference evidence="3" key="2">
    <citation type="submission" date="2025-09" db="UniProtKB">
        <authorList>
            <consortium name="Ensembl"/>
        </authorList>
    </citation>
    <scope>IDENTIFICATION</scope>
</reference>
<protein>
    <recommendedName>
        <fullName evidence="2">C-type lectin domain-containing protein</fullName>
    </recommendedName>
</protein>
<dbReference type="SUPFAM" id="SSF56436">
    <property type="entry name" value="C-type lectin-like"/>
    <property type="match status" value="2"/>
</dbReference>
<name>A0A3Q1F8R0_9TELE</name>
<dbReference type="PROSITE" id="PS00615">
    <property type="entry name" value="C_TYPE_LECTIN_1"/>
    <property type="match status" value="1"/>
</dbReference>
<dbReference type="Pfam" id="PF00059">
    <property type="entry name" value="Lectin_C"/>
    <property type="match status" value="2"/>
</dbReference>
<dbReference type="SMART" id="SM00034">
    <property type="entry name" value="CLECT"/>
    <property type="match status" value="2"/>
</dbReference>
<dbReference type="InterPro" id="IPR016187">
    <property type="entry name" value="CTDL_fold"/>
</dbReference>
<dbReference type="Ensembl" id="ENSAPOT00000021529.1">
    <property type="protein sequence ID" value="ENSAPOP00000013358.1"/>
    <property type="gene ID" value="ENSAPOG00000016164.1"/>
</dbReference>
<dbReference type="InterPro" id="IPR001304">
    <property type="entry name" value="C-type_lectin-like"/>
</dbReference>
<feature type="domain" description="C-type lectin" evidence="2">
    <location>
        <begin position="135"/>
        <end position="250"/>
    </location>
</feature>
<dbReference type="Gene3D" id="3.10.100.10">
    <property type="entry name" value="Mannose-Binding Protein A, subunit A"/>
    <property type="match status" value="2"/>
</dbReference>
<proteinExistence type="predicted"/>
<dbReference type="PANTHER" id="PTHR45784:SF8">
    <property type="entry name" value="C-TYPE MANNOSE RECEPTOR 2-RELATED"/>
    <property type="match status" value="1"/>
</dbReference>
<sequence length="250" mass="29275">MFLDSGQVKASNLEGRSSFLTYFSSPLFRPKHIFIRRKLNWNEAQAYCRQHYTELSFFNSQSDIDKLQNDTGGSINHGWIGLQRDPNNNTAWMWSGGGYITYENWHSGQPSNSRENKGNIRPDGKWNDRIGTNLLHFYCIDVTVEEKMSWEDALSHCREKQTDLANQLSEAELHLAKVKVKNITQRFWIGLRYLADRWLWVNGEPLEHESWSQGGDQDHHCPIQKRCGAIHKEGLWENWDCQDKLHFMCI</sequence>
<evidence type="ECO:0000313" key="3">
    <source>
        <dbReference type="Ensembl" id="ENSAPOP00000013358.1"/>
    </source>
</evidence>
<accession>A0A3Q1F8R0</accession>
<reference evidence="3" key="1">
    <citation type="submission" date="2025-08" db="UniProtKB">
        <authorList>
            <consortium name="Ensembl"/>
        </authorList>
    </citation>
    <scope>IDENTIFICATION</scope>
</reference>
<dbReference type="AlphaFoldDB" id="A0A3Q1F8R0"/>
<dbReference type="Proteomes" id="UP000257200">
    <property type="component" value="Unplaced"/>
</dbReference>
<dbReference type="PROSITE" id="PS50041">
    <property type="entry name" value="C_TYPE_LECTIN_2"/>
    <property type="match status" value="2"/>
</dbReference>
<evidence type="ECO:0000313" key="4">
    <source>
        <dbReference type="Proteomes" id="UP000257200"/>
    </source>
</evidence>
<dbReference type="InterPro" id="IPR016186">
    <property type="entry name" value="C-type_lectin-like/link_sf"/>
</dbReference>
<evidence type="ECO:0000259" key="2">
    <source>
        <dbReference type="PROSITE" id="PS50041"/>
    </source>
</evidence>
<dbReference type="GeneTree" id="ENSGT00940000163460"/>
<dbReference type="STRING" id="80966.ENSAPOP00000013358"/>
<evidence type="ECO:0000256" key="1">
    <source>
        <dbReference type="ARBA" id="ARBA00023157"/>
    </source>
</evidence>
<organism evidence="3 4">
    <name type="scientific">Acanthochromis polyacanthus</name>
    <name type="common">spiny chromis</name>
    <dbReference type="NCBI Taxonomy" id="80966"/>
    <lineage>
        <taxon>Eukaryota</taxon>
        <taxon>Metazoa</taxon>
        <taxon>Chordata</taxon>
        <taxon>Craniata</taxon>
        <taxon>Vertebrata</taxon>
        <taxon>Euteleostomi</taxon>
        <taxon>Actinopterygii</taxon>
        <taxon>Neopterygii</taxon>
        <taxon>Teleostei</taxon>
        <taxon>Neoteleostei</taxon>
        <taxon>Acanthomorphata</taxon>
        <taxon>Ovalentaria</taxon>
        <taxon>Pomacentridae</taxon>
        <taxon>Acanthochromis</taxon>
    </lineage>
</organism>
<keyword evidence="4" id="KW-1185">Reference proteome</keyword>